<dbReference type="SUPFAM" id="SSF52833">
    <property type="entry name" value="Thioredoxin-like"/>
    <property type="match status" value="1"/>
</dbReference>
<dbReference type="AlphaFoldDB" id="A0A179SZ56"/>
<dbReference type="Proteomes" id="UP000078534">
    <property type="component" value="Unassembled WGS sequence"/>
</dbReference>
<dbReference type="PANTHER" id="PTHR34386">
    <property type="entry name" value="GLUTAREDOXIN"/>
    <property type="match status" value="1"/>
</dbReference>
<dbReference type="InterPro" id="IPR002109">
    <property type="entry name" value="Glutaredoxin"/>
</dbReference>
<organism evidence="2 3">
    <name type="scientific">Metabacillus litoralis</name>
    <dbReference type="NCBI Taxonomy" id="152268"/>
    <lineage>
        <taxon>Bacteria</taxon>
        <taxon>Bacillati</taxon>
        <taxon>Bacillota</taxon>
        <taxon>Bacilli</taxon>
        <taxon>Bacillales</taxon>
        <taxon>Bacillaceae</taxon>
        <taxon>Metabacillus</taxon>
    </lineage>
</organism>
<reference evidence="3" key="1">
    <citation type="submission" date="2016-04" db="EMBL/GenBank/DDBJ databases">
        <authorList>
            <person name="Lyu Z."/>
            <person name="Lyu W."/>
        </authorList>
    </citation>
    <scope>NUCLEOTIDE SEQUENCE [LARGE SCALE GENOMIC DNA]</scope>
    <source>
        <strain evidence="3">C44</strain>
    </source>
</reference>
<name>A0A179SZ56_9BACI</name>
<dbReference type="GO" id="GO:0009055">
    <property type="term" value="F:electron transfer activity"/>
    <property type="evidence" value="ECO:0007669"/>
    <property type="project" value="TreeGrafter"/>
</dbReference>
<dbReference type="Pfam" id="PF00462">
    <property type="entry name" value="Glutaredoxin"/>
    <property type="match status" value="1"/>
</dbReference>
<evidence type="ECO:0000259" key="1">
    <source>
        <dbReference type="Pfam" id="PF00462"/>
    </source>
</evidence>
<comment type="caution">
    <text evidence="2">The sequence shown here is derived from an EMBL/GenBank/DDBJ whole genome shotgun (WGS) entry which is preliminary data.</text>
</comment>
<dbReference type="EMBL" id="LWSG01000012">
    <property type="protein sequence ID" value="OAS86634.1"/>
    <property type="molecule type" value="Genomic_DNA"/>
</dbReference>
<dbReference type="GO" id="GO:0045454">
    <property type="term" value="P:cell redox homeostasis"/>
    <property type="evidence" value="ECO:0007669"/>
    <property type="project" value="TreeGrafter"/>
</dbReference>
<dbReference type="PANTHER" id="PTHR34386:SF1">
    <property type="entry name" value="GLUTAREDOXIN-LIKE PROTEIN NRDH"/>
    <property type="match status" value="1"/>
</dbReference>
<accession>A0A179SZ56</accession>
<evidence type="ECO:0000313" key="2">
    <source>
        <dbReference type="EMBL" id="OAS86634.1"/>
    </source>
</evidence>
<dbReference type="InterPro" id="IPR036249">
    <property type="entry name" value="Thioredoxin-like_sf"/>
</dbReference>
<gene>
    <name evidence="2" type="ORF">A6K24_03735</name>
</gene>
<keyword evidence="3" id="KW-1185">Reference proteome</keyword>
<dbReference type="STRING" id="152268.A6K24_03735"/>
<dbReference type="Gene3D" id="3.40.30.10">
    <property type="entry name" value="Glutaredoxin"/>
    <property type="match status" value="1"/>
</dbReference>
<protein>
    <submittedName>
        <fullName evidence="2">NrdH-redoxin</fullName>
    </submittedName>
</protein>
<dbReference type="PROSITE" id="PS51354">
    <property type="entry name" value="GLUTAREDOXIN_2"/>
    <property type="match status" value="1"/>
</dbReference>
<dbReference type="InterPro" id="IPR051548">
    <property type="entry name" value="Grx-like_ET"/>
</dbReference>
<feature type="domain" description="Glutaredoxin" evidence="1">
    <location>
        <begin position="5"/>
        <end position="64"/>
    </location>
</feature>
<dbReference type="CDD" id="cd02976">
    <property type="entry name" value="NrdH"/>
    <property type="match status" value="1"/>
</dbReference>
<evidence type="ECO:0000313" key="3">
    <source>
        <dbReference type="Proteomes" id="UP000078534"/>
    </source>
</evidence>
<dbReference type="OrthoDB" id="9795531at2"/>
<proteinExistence type="predicted"/>
<dbReference type="RefSeq" id="WP_066330801.1">
    <property type="nucleotide sequence ID" value="NZ_LWSG01000012.1"/>
</dbReference>
<sequence length="80" mass="9058">MKKVVIVYSQPSCPPCQVVKQFLNHHNVSYIEKDISVDTDARDKLVNELLSTSTPTITVDDQVVAGFDLKKLEELLDLRE</sequence>